<dbReference type="Pfam" id="PF02518">
    <property type="entry name" value="HATPase_c"/>
    <property type="match status" value="1"/>
</dbReference>
<dbReference type="InterPro" id="IPR003594">
    <property type="entry name" value="HATPase_dom"/>
</dbReference>
<dbReference type="Gene3D" id="3.30.565.10">
    <property type="entry name" value="Histidine kinase-like ATPase, C-terminal domain"/>
    <property type="match status" value="1"/>
</dbReference>
<dbReference type="Pfam" id="PF00672">
    <property type="entry name" value="HAMP"/>
    <property type="match status" value="1"/>
</dbReference>
<keyword evidence="3" id="KW-0597">Phosphoprotein</keyword>
<organism evidence="9 10">
    <name type="scientific">Paenibacillus harenae</name>
    <dbReference type="NCBI Taxonomy" id="306543"/>
    <lineage>
        <taxon>Bacteria</taxon>
        <taxon>Bacillati</taxon>
        <taxon>Bacillota</taxon>
        <taxon>Bacilli</taxon>
        <taxon>Bacillales</taxon>
        <taxon>Paenibacillaceae</taxon>
        <taxon>Paenibacillus</taxon>
    </lineage>
</organism>
<keyword evidence="2" id="KW-1003">Cell membrane</keyword>
<keyword evidence="7" id="KW-0812">Transmembrane</keyword>
<evidence type="ECO:0000313" key="10">
    <source>
        <dbReference type="Proteomes" id="UP001229346"/>
    </source>
</evidence>
<dbReference type="GO" id="GO:0004673">
    <property type="term" value="F:protein histidine kinase activity"/>
    <property type="evidence" value="ECO:0007669"/>
    <property type="project" value="UniProtKB-EC"/>
</dbReference>
<evidence type="ECO:0000256" key="2">
    <source>
        <dbReference type="ARBA" id="ARBA00022475"/>
    </source>
</evidence>
<feature type="transmembrane region" description="Helical" evidence="7">
    <location>
        <begin position="15"/>
        <end position="34"/>
    </location>
</feature>
<dbReference type="InterPro" id="IPR003660">
    <property type="entry name" value="HAMP_dom"/>
</dbReference>
<dbReference type="Pfam" id="PF06580">
    <property type="entry name" value="His_kinase"/>
    <property type="match status" value="1"/>
</dbReference>
<keyword evidence="10" id="KW-1185">Reference proteome</keyword>
<dbReference type="CDD" id="cd06225">
    <property type="entry name" value="HAMP"/>
    <property type="match status" value="1"/>
</dbReference>
<keyword evidence="5 9" id="KW-0418">Kinase</keyword>
<evidence type="ECO:0000256" key="1">
    <source>
        <dbReference type="ARBA" id="ARBA00004651"/>
    </source>
</evidence>
<dbReference type="EC" id="2.7.13.3" evidence="9"/>
<evidence type="ECO:0000256" key="3">
    <source>
        <dbReference type="ARBA" id="ARBA00022553"/>
    </source>
</evidence>
<dbReference type="PANTHER" id="PTHR34220:SF7">
    <property type="entry name" value="SENSOR HISTIDINE KINASE YPDA"/>
    <property type="match status" value="1"/>
</dbReference>
<proteinExistence type="predicted"/>
<evidence type="ECO:0000259" key="8">
    <source>
        <dbReference type="PROSITE" id="PS50885"/>
    </source>
</evidence>
<evidence type="ECO:0000256" key="5">
    <source>
        <dbReference type="ARBA" id="ARBA00022777"/>
    </source>
</evidence>
<dbReference type="SMART" id="SM00304">
    <property type="entry name" value="HAMP"/>
    <property type="match status" value="1"/>
</dbReference>
<name>A0ABT9U840_PAEHA</name>
<dbReference type="PANTHER" id="PTHR34220">
    <property type="entry name" value="SENSOR HISTIDINE KINASE YPDA"/>
    <property type="match status" value="1"/>
</dbReference>
<dbReference type="Proteomes" id="UP001229346">
    <property type="component" value="Unassembled WGS sequence"/>
</dbReference>
<accession>A0ABT9U840</accession>
<sequence>MYGNPAQFSWNSIRLKLVIGLLLITLPTVSFLIYNNNYAIEVVHNQVAESNRHLISMYMSQIDNGLNDVDKYLTNLIVNDKDLQELEFRHSEQDRILAKVRLDNKVKVDIATLPSVDSFFIYSIPRQDYIEAFQDSESLSEREEVRGYIQRLLLEMQQTGELMNRQWYVQTIGQNHYLFRVLQTSEAYVGAWVNVEKLSIPLNLLNLGEKGLSLFTDEHREPMTHAEAVRELGVDLTGDLRHYYLSGRDDAFLVVGESSSKGNFSLVALIPDRQILENLTYLRKIALLTPIGALVLVGLSLILLRNMVLKPLNRILAAMKRIGQGNLNARIEPHPSSDEFQLVNETFNHMIDQVRELRIAVYEEQLSKQKAELQHLQLQINPHFFMNSLNIIYNLALVKNFELIQEMALSLVQYFRYMFRSNLTFVPLRDELQHIRNYIRIQQLRFPGKLEFGLSAPDYLLDVRIPPLFIQTFAENSIKHAASSNPAIGLSVRIDLDDSGPEPRLSVKILDTGPGFAEEILVQLRAGKRIEDEQGEHIGIWNVRQRLSLLYGGQAILSLSNAEPTGAAVEMLLPLAPQS</sequence>
<gene>
    <name evidence="9" type="ORF">J2T15_004621</name>
</gene>
<keyword evidence="4 9" id="KW-0808">Transferase</keyword>
<dbReference type="Gene3D" id="6.10.340.10">
    <property type="match status" value="1"/>
</dbReference>
<dbReference type="SUPFAM" id="SSF158472">
    <property type="entry name" value="HAMP domain-like"/>
    <property type="match status" value="1"/>
</dbReference>
<dbReference type="InterPro" id="IPR036890">
    <property type="entry name" value="HATPase_C_sf"/>
</dbReference>
<evidence type="ECO:0000256" key="6">
    <source>
        <dbReference type="ARBA" id="ARBA00023136"/>
    </source>
</evidence>
<keyword evidence="7" id="KW-1133">Transmembrane helix</keyword>
<feature type="domain" description="HAMP" evidence="8">
    <location>
        <begin position="306"/>
        <end position="359"/>
    </location>
</feature>
<feature type="transmembrane region" description="Helical" evidence="7">
    <location>
        <begin position="285"/>
        <end position="304"/>
    </location>
</feature>
<dbReference type="EMBL" id="JAUSSU010000010">
    <property type="protein sequence ID" value="MDQ0115163.1"/>
    <property type="molecule type" value="Genomic_DNA"/>
</dbReference>
<dbReference type="SUPFAM" id="SSF55874">
    <property type="entry name" value="ATPase domain of HSP90 chaperone/DNA topoisomerase II/histidine kinase"/>
    <property type="match status" value="1"/>
</dbReference>
<evidence type="ECO:0000256" key="4">
    <source>
        <dbReference type="ARBA" id="ARBA00022679"/>
    </source>
</evidence>
<reference evidence="9 10" key="1">
    <citation type="submission" date="2023-07" db="EMBL/GenBank/DDBJ databases">
        <title>Sorghum-associated microbial communities from plants grown in Nebraska, USA.</title>
        <authorList>
            <person name="Schachtman D."/>
        </authorList>
    </citation>
    <scope>NUCLEOTIDE SEQUENCE [LARGE SCALE GENOMIC DNA]</scope>
    <source>
        <strain evidence="9 10">CC482</strain>
    </source>
</reference>
<dbReference type="RefSeq" id="WP_307206578.1">
    <property type="nucleotide sequence ID" value="NZ_JAUSSU010000010.1"/>
</dbReference>
<dbReference type="InterPro" id="IPR010559">
    <property type="entry name" value="Sig_transdc_His_kin_internal"/>
</dbReference>
<evidence type="ECO:0000256" key="7">
    <source>
        <dbReference type="SAM" id="Phobius"/>
    </source>
</evidence>
<comment type="subcellular location">
    <subcellularLocation>
        <location evidence="1">Cell membrane</location>
        <topology evidence="1">Multi-pass membrane protein</topology>
    </subcellularLocation>
</comment>
<keyword evidence="6 7" id="KW-0472">Membrane</keyword>
<comment type="caution">
    <text evidence="9">The sequence shown here is derived from an EMBL/GenBank/DDBJ whole genome shotgun (WGS) entry which is preliminary data.</text>
</comment>
<protein>
    <submittedName>
        <fullName evidence="9">Two-component system sensor histidine kinase YesM</fullName>
        <ecNumber evidence="9">2.7.13.3</ecNumber>
    </submittedName>
</protein>
<evidence type="ECO:0000313" key="9">
    <source>
        <dbReference type="EMBL" id="MDQ0115163.1"/>
    </source>
</evidence>
<dbReference type="InterPro" id="IPR050640">
    <property type="entry name" value="Bact_2-comp_sensor_kinase"/>
</dbReference>
<dbReference type="PROSITE" id="PS50885">
    <property type="entry name" value="HAMP"/>
    <property type="match status" value="1"/>
</dbReference>